<dbReference type="Proteomes" id="UP000237194">
    <property type="component" value="Unassembled WGS sequence"/>
</dbReference>
<sequence length="66" mass="7352">MPIKPRPFTFVCEDCHWKKTIAPRSDALMPGDWFVTCPKCGSTALKMRAAGWLEAAIAELMARQGL</sequence>
<proteinExistence type="predicted"/>
<evidence type="ECO:0000313" key="1">
    <source>
        <dbReference type="EMBL" id="POF90867.1"/>
    </source>
</evidence>
<name>A0A2S3WIS5_PSEPU</name>
<dbReference type="AlphaFoldDB" id="A0A2S3WIS5"/>
<gene>
    <name evidence="1" type="ORF">BGP80_24135</name>
</gene>
<organism evidence="1 2">
    <name type="scientific">Pseudomonas putida</name>
    <name type="common">Arthrobacter siderocapsulatus</name>
    <dbReference type="NCBI Taxonomy" id="303"/>
    <lineage>
        <taxon>Bacteria</taxon>
        <taxon>Pseudomonadati</taxon>
        <taxon>Pseudomonadota</taxon>
        <taxon>Gammaproteobacteria</taxon>
        <taxon>Pseudomonadales</taxon>
        <taxon>Pseudomonadaceae</taxon>
        <taxon>Pseudomonas</taxon>
    </lineage>
</organism>
<accession>A0A2S3WIS5</accession>
<reference evidence="1 2" key="1">
    <citation type="submission" date="2016-08" db="EMBL/GenBank/DDBJ databases">
        <authorList>
            <person name="Seilhamer J.J."/>
        </authorList>
    </citation>
    <scope>NUCLEOTIDE SEQUENCE [LARGE SCALE GENOMIC DNA]</scope>
    <source>
        <strain evidence="1 2">KT-27</strain>
    </source>
</reference>
<protein>
    <submittedName>
        <fullName evidence="1">Uncharacterized protein</fullName>
    </submittedName>
</protein>
<dbReference type="RefSeq" id="WP_103438636.1">
    <property type="nucleotide sequence ID" value="NZ_MIND01000018.1"/>
</dbReference>
<reference evidence="1 2" key="2">
    <citation type="submission" date="2018-03" db="EMBL/GenBank/DDBJ databases">
        <title>Draft genome of Pseudomonas putida strain KT-27.</title>
        <authorList>
            <person name="Yoshizawa S."/>
            <person name="Khan N.H."/>
            <person name="Nishimura M."/>
            <person name="Chiura H.X."/>
            <person name="Ogura Y."/>
            <person name="Hayashi T."/>
            <person name="Kogure K."/>
        </authorList>
    </citation>
    <scope>NUCLEOTIDE SEQUENCE [LARGE SCALE GENOMIC DNA]</scope>
    <source>
        <strain evidence="1 2">KT-27</strain>
    </source>
</reference>
<comment type="caution">
    <text evidence="1">The sequence shown here is derived from an EMBL/GenBank/DDBJ whole genome shotgun (WGS) entry which is preliminary data.</text>
</comment>
<evidence type="ECO:0000313" key="2">
    <source>
        <dbReference type="Proteomes" id="UP000237194"/>
    </source>
</evidence>
<dbReference type="EMBL" id="MIND01000018">
    <property type="protein sequence ID" value="POF90867.1"/>
    <property type="molecule type" value="Genomic_DNA"/>
</dbReference>